<dbReference type="OrthoDB" id="1274115at2759"/>
<keyword evidence="2" id="KW-0521">NADP</keyword>
<evidence type="ECO:0000256" key="1">
    <source>
        <dbReference type="ARBA" id="ARBA00006484"/>
    </source>
</evidence>
<evidence type="ECO:0000256" key="3">
    <source>
        <dbReference type="ARBA" id="ARBA00023002"/>
    </source>
</evidence>
<dbReference type="PANTHER" id="PTHR43976">
    <property type="entry name" value="SHORT CHAIN DEHYDROGENASE"/>
    <property type="match status" value="1"/>
</dbReference>
<evidence type="ECO:0000313" key="5">
    <source>
        <dbReference type="EMBL" id="RPD56680.1"/>
    </source>
</evidence>
<proteinExistence type="inferred from homology"/>
<dbReference type="PRINTS" id="PR00081">
    <property type="entry name" value="GDHRDH"/>
</dbReference>
<dbReference type="EMBL" id="ML122286">
    <property type="protein sequence ID" value="RPD56680.1"/>
    <property type="molecule type" value="Genomic_DNA"/>
</dbReference>
<evidence type="ECO:0000256" key="2">
    <source>
        <dbReference type="ARBA" id="ARBA00022857"/>
    </source>
</evidence>
<organism evidence="5 6">
    <name type="scientific">Lentinus tigrinus ALCF2SS1-6</name>
    <dbReference type="NCBI Taxonomy" id="1328759"/>
    <lineage>
        <taxon>Eukaryota</taxon>
        <taxon>Fungi</taxon>
        <taxon>Dikarya</taxon>
        <taxon>Basidiomycota</taxon>
        <taxon>Agaricomycotina</taxon>
        <taxon>Agaricomycetes</taxon>
        <taxon>Polyporales</taxon>
        <taxon>Polyporaceae</taxon>
        <taxon>Lentinus</taxon>
    </lineage>
</organism>
<keyword evidence="6" id="KW-1185">Reference proteome</keyword>
<dbReference type="InterPro" id="IPR051911">
    <property type="entry name" value="SDR_oxidoreductase"/>
</dbReference>
<dbReference type="CDD" id="cd05374">
    <property type="entry name" value="17beta-HSD-like_SDR_c"/>
    <property type="match status" value="1"/>
</dbReference>
<dbReference type="AlphaFoldDB" id="A0A5C2S039"/>
<keyword evidence="3" id="KW-0560">Oxidoreductase</keyword>
<reference evidence="5" key="1">
    <citation type="journal article" date="2018" name="Genome Biol. Evol.">
        <title>Genomics and development of Lentinus tigrinus, a white-rot wood-decaying mushroom with dimorphic fruiting bodies.</title>
        <authorList>
            <person name="Wu B."/>
            <person name="Xu Z."/>
            <person name="Knudson A."/>
            <person name="Carlson A."/>
            <person name="Chen N."/>
            <person name="Kovaka S."/>
            <person name="LaButti K."/>
            <person name="Lipzen A."/>
            <person name="Pennachio C."/>
            <person name="Riley R."/>
            <person name="Schakwitz W."/>
            <person name="Umezawa K."/>
            <person name="Ohm R.A."/>
            <person name="Grigoriev I.V."/>
            <person name="Nagy L.G."/>
            <person name="Gibbons J."/>
            <person name="Hibbett D."/>
        </authorList>
    </citation>
    <scope>NUCLEOTIDE SEQUENCE [LARGE SCALE GENOMIC DNA]</scope>
    <source>
        <strain evidence="5">ALCF2SS1-6</strain>
    </source>
</reference>
<dbReference type="PANTHER" id="PTHR43976:SF16">
    <property type="entry name" value="SHORT-CHAIN DEHYDROGENASE_REDUCTASE FAMILY PROTEIN"/>
    <property type="match status" value="1"/>
</dbReference>
<dbReference type="GO" id="GO:0016491">
    <property type="term" value="F:oxidoreductase activity"/>
    <property type="evidence" value="ECO:0007669"/>
    <property type="project" value="UniProtKB-KW"/>
</dbReference>
<dbReference type="PRINTS" id="PR00080">
    <property type="entry name" value="SDRFAMILY"/>
</dbReference>
<accession>A0A5C2S039</accession>
<name>A0A5C2S039_9APHY</name>
<evidence type="ECO:0000313" key="6">
    <source>
        <dbReference type="Proteomes" id="UP000313359"/>
    </source>
</evidence>
<comment type="similarity">
    <text evidence="1 4">Belongs to the short-chain dehydrogenases/reductases (SDR) family.</text>
</comment>
<evidence type="ECO:0000256" key="4">
    <source>
        <dbReference type="RuleBase" id="RU000363"/>
    </source>
</evidence>
<dbReference type="STRING" id="1328759.A0A5C2S039"/>
<dbReference type="SUPFAM" id="SSF51735">
    <property type="entry name" value="NAD(P)-binding Rossmann-fold domains"/>
    <property type="match status" value="1"/>
</dbReference>
<dbReference type="Pfam" id="PF00106">
    <property type="entry name" value="adh_short"/>
    <property type="match status" value="1"/>
</dbReference>
<dbReference type="InterPro" id="IPR002347">
    <property type="entry name" value="SDR_fam"/>
</dbReference>
<dbReference type="InterPro" id="IPR020904">
    <property type="entry name" value="Sc_DH/Rdtase_CS"/>
</dbReference>
<dbReference type="Proteomes" id="UP000313359">
    <property type="component" value="Unassembled WGS sequence"/>
</dbReference>
<gene>
    <name evidence="5" type="ORF">L227DRAFT_614302</name>
</gene>
<protein>
    <submittedName>
        <fullName evidence="5">NAD-P-binding protein</fullName>
    </submittedName>
</protein>
<sequence length="283" mass="30928">MIPRVWLITGASTGLGRALTELILEKDEVAIATVRSPPVLDDLVQKYPSTRLLVLQLDVNKEEQIIDAFSRAKAAFGRVDIVVNNAGMGEIGEVETTDEGKGRALLETNFWGALHVTKEAIRFFRDENPVGAGGRLLQMSSYLGVVGLPGTGFYAAAKFALEGMTETLAAEIDPKWNIKVTSLVPGWIRSAMAPRLTWPPEHPAYAANPSLPTTALRNGSLDDVVTWKDTRRSAEVFYKAASLSDPPLHLLVGKDAIEATRRKIASLAEEVDKYEVWSEGLEE</sequence>
<dbReference type="Gene3D" id="3.40.50.720">
    <property type="entry name" value="NAD(P)-binding Rossmann-like Domain"/>
    <property type="match status" value="1"/>
</dbReference>
<dbReference type="InterPro" id="IPR036291">
    <property type="entry name" value="NAD(P)-bd_dom_sf"/>
</dbReference>
<dbReference type="PROSITE" id="PS00061">
    <property type="entry name" value="ADH_SHORT"/>
    <property type="match status" value="1"/>
</dbReference>